<comment type="caution">
    <text evidence="2">The sequence shown here is derived from an EMBL/GenBank/DDBJ whole genome shotgun (WGS) entry which is preliminary data.</text>
</comment>
<gene>
    <name evidence="2" type="ORF">BCR37DRAFT_384020</name>
</gene>
<dbReference type="GO" id="GO:0007008">
    <property type="term" value="P:outer mitochondrial membrane organization"/>
    <property type="evidence" value="ECO:0007669"/>
    <property type="project" value="InterPro"/>
</dbReference>
<dbReference type="GeneID" id="63786745"/>
<protein>
    <submittedName>
        <fullName evidence="2">Uncharacterized protein</fullName>
    </submittedName>
</protein>
<dbReference type="InterPro" id="IPR035195">
    <property type="entry name" value="Emr1"/>
</dbReference>
<dbReference type="AlphaFoldDB" id="A0A1Y2EV18"/>
<proteinExistence type="predicted"/>
<reference evidence="2 3" key="1">
    <citation type="submission" date="2016-07" db="EMBL/GenBank/DDBJ databases">
        <title>Pervasive Adenine N6-methylation of Active Genes in Fungi.</title>
        <authorList>
            <consortium name="DOE Joint Genome Institute"/>
            <person name="Mondo S.J."/>
            <person name="Dannebaum R.O."/>
            <person name="Kuo R.C."/>
            <person name="Labutti K."/>
            <person name="Haridas S."/>
            <person name="Kuo A."/>
            <person name="Salamov A."/>
            <person name="Ahrendt S.R."/>
            <person name="Lipzen A."/>
            <person name="Sullivan W."/>
            <person name="Andreopoulos W.B."/>
            <person name="Clum A."/>
            <person name="Lindquist E."/>
            <person name="Daum C."/>
            <person name="Ramamoorthy G.K."/>
            <person name="Gryganskyi A."/>
            <person name="Culley D."/>
            <person name="Magnuson J.K."/>
            <person name="James T.Y."/>
            <person name="O'Malley M.A."/>
            <person name="Stajich J.E."/>
            <person name="Spatafora J.W."/>
            <person name="Visel A."/>
            <person name="Grigoriev I.V."/>
        </authorList>
    </citation>
    <scope>NUCLEOTIDE SEQUENCE [LARGE SCALE GENOMIC DNA]</scope>
    <source>
        <strain evidence="2 3">12-1054</strain>
    </source>
</reference>
<feature type="transmembrane region" description="Helical" evidence="1">
    <location>
        <begin position="20"/>
        <end position="42"/>
    </location>
</feature>
<organism evidence="2 3">
    <name type="scientific">Protomyces lactucae-debilis</name>
    <dbReference type="NCBI Taxonomy" id="2754530"/>
    <lineage>
        <taxon>Eukaryota</taxon>
        <taxon>Fungi</taxon>
        <taxon>Dikarya</taxon>
        <taxon>Ascomycota</taxon>
        <taxon>Taphrinomycotina</taxon>
        <taxon>Taphrinomycetes</taxon>
        <taxon>Taphrinales</taxon>
        <taxon>Protomycetaceae</taxon>
        <taxon>Protomyces</taxon>
    </lineage>
</organism>
<dbReference type="RefSeq" id="XP_040722272.1">
    <property type="nucleotide sequence ID" value="XM_040870146.1"/>
</dbReference>
<name>A0A1Y2EV18_PROLT</name>
<keyword evidence="1" id="KW-0812">Transmembrane</keyword>
<evidence type="ECO:0000256" key="1">
    <source>
        <dbReference type="SAM" id="Phobius"/>
    </source>
</evidence>
<dbReference type="EMBL" id="MCFI01000026">
    <property type="protein sequence ID" value="ORY75399.1"/>
    <property type="molecule type" value="Genomic_DNA"/>
</dbReference>
<keyword evidence="1" id="KW-0472">Membrane</keyword>
<evidence type="ECO:0000313" key="2">
    <source>
        <dbReference type="EMBL" id="ORY75399.1"/>
    </source>
</evidence>
<dbReference type="GO" id="GO:0005739">
    <property type="term" value="C:mitochondrion"/>
    <property type="evidence" value="ECO:0007669"/>
    <property type="project" value="GOC"/>
</dbReference>
<keyword evidence="3" id="KW-1185">Reference proteome</keyword>
<accession>A0A1Y2EV18</accession>
<dbReference type="Pfam" id="PF17237">
    <property type="entry name" value="Emr1"/>
    <property type="match status" value="1"/>
</dbReference>
<keyword evidence="1" id="KW-1133">Transmembrane helix</keyword>
<sequence length="52" mass="5913">MALPNLRKIYASFDKDEDEQARAALFNLVGFISSIFAYNTLVKVMNRLSDSK</sequence>
<evidence type="ECO:0000313" key="3">
    <source>
        <dbReference type="Proteomes" id="UP000193685"/>
    </source>
</evidence>
<dbReference type="OrthoDB" id="2122015at2759"/>
<dbReference type="Proteomes" id="UP000193685">
    <property type="component" value="Unassembled WGS sequence"/>
</dbReference>